<dbReference type="InterPro" id="IPR013525">
    <property type="entry name" value="ABC2_TM"/>
</dbReference>
<keyword evidence="5" id="KW-0067">ATP-binding</keyword>
<organism evidence="10 11">
    <name type="scientific">Candidatus [Bacteroides] periocalifornicus</name>
    <dbReference type="NCBI Taxonomy" id="1702214"/>
    <lineage>
        <taxon>Bacteria</taxon>
        <taxon>Pseudomonadati</taxon>
        <taxon>Bacteroidota</taxon>
    </lineage>
</organism>
<dbReference type="SUPFAM" id="SSF158682">
    <property type="entry name" value="TerB-like"/>
    <property type="match status" value="1"/>
</dbReference>
<dbReference type="CDD" id="cd07177">
    <property type="entry name" value="terB_like"/>
    <property type="match status" value="1"/>
</dbReference>
<dbReference type="Gene3D" id="3.40.50.300">
    <property type="entry name" value="P-loop containing nucleotide triphosphate hydrolases"/>
    <property type="match status" value="1"/>
</dbReference>
<feature type="transmembrane region" description="Helical" evidence="8">
    <location>
        <begin position="578"/>
        <end position="598"/>
    </location>
</feature>
<dbReference type="InterPro" id="IPR027417">
    <property type="entry name" value="P-loop_NTPase"/>
</dbReference>
<keyword evidence="3 8" id="KW-0812">Transmembrane</keyword>
<dbReference type="InterPro" id="IPR017871">
    <property type="entry name" value="ABC_transporter-like_CS"/>
</dbReference>
<dbReference type="GO" id="GO:0005524">
    <property type="term" value="F:ATP binding"/>
    <property type="evidence" value="ECO:0007669"/>
    <property type="project" value="UniProtKB-KW"/>
</dbReference>
<evidence type="ECO:0000256" key="4">
    <source>
        <dbReference type="ARBA" id="ARBA00022741"/>
    </source>
</evidence>
<dbReference type="AlphaFoldDB" id="A0A0Q4B9J4"/>
<dbReference type="Pfam" id="PF00005">
    <property type="entry name" value="ABC_tran"/>
    <property type="match status" value="1"/>
</dbReference>
<feature type="transmembrane region" description="Helical" evidence="8">
    <location>
        <begin position="981"/>
        <end position="999"/>
    </location>
</feature>
<evidence type="ECO:0000256" key="6">
    <source>
        <dbReference type="ARBA" id="ARBA00022989"/>
    </source>
</evidence>
<dbReference type="GO" id="GO:0016020">
    <property type="term" value="C:membrane"/>
    <property type="evidence" value="ECO:0007669"/>
    <property type="project" value="UniProtKB-SubCell"/>
</dbReference>
<keyword evidence="4" id="KW-0547">Nucleotide-binding</keyword>
<evidence type="ECO:0000256" key="2">
    <source>
        <dbReference type="ARBA" id="ARBA00022448"/>
    </source>
</evidence>
<dbReference type="InterPro" id="IPR003593">
    <property type="entry name" value="AAA+_ATPase"/>
</dbReference>
<keyword evidence="7 8" id="KW-0472">Membrane</keyword>
<dbReference type="EMBL" id="LIIK01000002">
    <property type="protein sequence ID" value="KQM09581.1"/>
    <property type="molecule type" value="Genomic_DNA"/>
</dbReference>
<dbReference type="PATRIC" id="fig|1702214.3.peg.757"/>
<proteinExistence type="predicted"/>
<reference evidence="10" key="1">
    <citation type="submission" date="2015-08" db="EMBL/GenBank/DDBJ databases">
        <title>Candidatus Bacteriodes Periocalifornicus.</title>
        <authorList>
            <person name="McLean J.S."/>
            <person name="Kelley S."/>
        </authorList>
    </citation>
    <scope>NUCLEOTIDE SEQUENCE [LARGE SCALE GENOMIC DNA]</scope>
    <source>
        <strain evidence="10">12B</strain>
    </source>
</reference>
<dbReference type="Proteomes" id="UP000054172">
    <property type="component" value="Unassembled WGS sequence"/>
</dbReference>
<dbReference type="GO" id="GO:0016887">
    <property type="term" value="F:ATP hydrolysis activity"/>
    <property type="evidence" value="ECO:0007669"/>
    <property type="project" value="InterPro"/>
</dbReference>
<feature type="transmembrane region" description="Helical" evidence="8">
    <location>
        <begin position="723"/>
        <end position="744"/>
    </location>
</feature>
<name>A0A0Q4B9J4_9BACT</name>
<dbReference type="PROSITE" id="PS00211">
    <property type="entry name" value="ABC_TRANSPORTER_1"/>
    <property type="match status" value="1"/>
</dbReference>
<keyword evidence="6 8" id="KW-1133">Transmembrane helix</keyword>
<dbReference type="InterPro" id="IPR043926">
    <property type="entry name" value="ABCG_dom"/>
</dbReference>
<evidence type="ECO:0000256" key="3">
    <source>
        <dbReference type="ARBA" id="ARBA00022692"/>
    </source>
</evidence>
<dbReference type="Pfam" id="PF01061">
    <property type="entry name" value="ABC2_membrane"/>
    <property type="match status" value="1"/>
</dbReference>
<evidence type="ECO:0000259" key="9">
    <source>
        <dbReference type="PROSITE" id="PS50893"/>
    </source>
</evidence>
<keyword evidence="2" id="KW-0813">Transport</keyword>
<dbReference type="STRING" id="1702214.AL399_00595"/>
<dbReference type="GO" id="GO:0140359">
    <property type="term" value="F:ABC-type transporter activity"/>
    <property type="evidence" value="ECO:0007669"/>
    <property type="project" value="InterPro"/>
</dbReference>
<dbReference type="PROSITE" id="PS50893">
    <property type="entry name" value="ABC_TRANSPORTER_2"/>
    <property type="match status" value="1"/>
</dbReference>
<feature type="transmembrane region" description="Helical" evidence="8">
    <location>
        <begin position="618"/>
        <end position="640"/>
    </location>
</feature>
<protein>
    <recommendedName>
        <fullName evidence="9">ABC transporter domain-containing protein</fullName>
    </recommendedName>
</protein>
<feature type="domain" description="ABC transporter" evidence="9">
    <location>
        <begin position="246"/>
        <end position="486"/>
    </location>
</feature>
<comment type="caution">
    <text evidence="10">The sequence shown here is derived from an EMBL/GenBank/DDBJ whole genome shotgun (WGS) entry which is preliminary data.</text>
</comment>
<sequence>MSEEILKALMQLFAIIAKQDGGLGASEREFVESFLKQQLNEEAVQEYLALFDSFVGPAGEESNGKKLTAVKDSVRVLGICKKINKTLTQRQKVVVLVRLFELVNADRKFTEQRMAIINTVSEVFKLSAEEFTDIERFVVATDLESLDRSSILTIDSGSYQPLHGKHIATEALDKPLIILQIQSVDLYFLRYDGQEDLFLNGLAIRNRSIYLFASGSSIKLPKGKPIYYTDVVSHYLADLSLTPISYVVDGVSYRFPNGDLGLHNISFAEEHGRLVGIMGASGAGKTTLLNLLSGTTNPSSGSVRINGIDLHKEREALEGTIGVIPQDDLLIEELTVFQNLYYSAKFCFRHKSEAELCELVDKMLASLGLLERKDLKVGSPLNKMISGGQRKRLNIALELIREPSILFVDEPTSGLSSRDSENVMDLLRELTLKGKLIFVVIHQPSSEIYKMFDDMLILDTGGYLIYAGNPVEAVMYFKRADSQINSDVGECPTCGNVNPELIFNIIESHVVDEFGRYTPQRKVSPPRWEELYRENVRREKVEEQTVPPPKAQTIPSRLKQFLIYTARDFRSKISNRQYIILNLLETPILAFILAYVIRYIPDPNSDVYVFRDNENIPIYIFMSLIVALFIGLTVSAEEIFKDRKILKREKFLNLSRTSYLLSKVFILLVLSAIQTLSFVLIANSILSLLGLNLQYWLILFSTAVCANLIGLNISQTFNSAVTIYIVIPLLMIPMMVLSGAMFSFDKLNRSVGSFDRVPLIAEFMPTKWGYEALVVLQFKDNEFQKHFYQIEKGERNANYKLVYYIPELEKRLQYCIDHVNSQDSAEVQERMMEALAVLHRGIGQEMAVFAPEVPFEYLRNLQPDSVDEVALYETVGYLEALKEHYNEIFQAKNQQRDAIVNHLVATQPRLYEAKRNAYHNESIADLATKAFEKNKILLFKDELVQQYDPVYRDPVPTSALDIRSHFLAPRKHLLGHFFDTFWFDLAMIWVMSLALYVSLHVEFLRRMGNLFSWVRRRIKK</sequence>
<dbReference type="Pfam" id="PF19055">
    <property type="entry name" value="ABC2_membrane_7"/>
    <property type="match status" value="1"/>
</dbReference>
<dbReference type="SUPFAM" id="SSF52540">
    <property type="entry name" value="P-loop containing nucleoside triphosphate hydrolases"/>
    <property type="match status" value="1"/>
</dbReference>
<evidence type="ECO:0000256" key="7">
    <source>
        <dbReference type="ARBA" id="ARBA00023136"/>
    </source>
</evidence>
<evidence type="ECO:0000256" key="5">
    <source>
        <dbReference type="ARBA" id="ARBA00022840"/>
    </source>
</evidence>
<gene>
    <name evidence="10" type="ORF">AL399_00595</name>
</gene>
<dbReference type="InterPro" id="IPR007791">
    <property type="entry name" value="DjlA_N"/>
</dbReference>
<dbReference type="SMART" id="SM00382">
    <property type="entry name" value="AAA"/>
    <property type="match status" value="1"/>
</dbReference>
<keyword evidence="11" id="KW-1185">Reference proteome</keyword>
<feature type="transmembrane region" description="Helical" evidence="8">
    <location>
        <begin position="693"/>
        <end position="711"/>
    </location>
</feature>
<evidence type="ECO:0000256" key="1">
    <source>
        <dbReference type="ARBA" id="ARBA00004141"/>
    </source>
</evidence>
<evidence type="ECO:0000313" key="10">
    <source>
        <dbReference type="EMBL" id="KQM09581.1"/>
    </source>
</evidence>
<dbReference type="InterPro" id="IPR003439">
    <property type="entry name" value="ABC_transporter-like_ATP-bd"/>
</dbReference>
<accession>A0A0Q4B9J4</accession>
<feature type="transmembrane region" description="Helical" evidence="8">
    <location>
        <begin position="660"/>
        <end position="681"/>
    </location>
</feature>
<dbReference type="Gene3D" id="1.10.3680.10">
    <property type="entry name" value="TerB-like"/>
    <property type="match status" value="1"/>
</dbReference>
<evidence type="ECO:0000313" key="11">
    <source>
        <dbReference type="Proteomes" id="UP000054172"/>
    </source>
</evidence>
<comment type="subcellular location">
    <subcellularLocation>
        <location evidence="1">Membrane</location>
        <topology evidence="1">Multi-pass membrane protein</topology>
    </subcellularLocation>
</comment>
<dbReference type="PANTHER" id="PTHR48041:SF139">
    <property type="entry name" value="PROTEIN SCARLET"/>
    <property type="match status" value="1"/>
</dbReference>
<dbReference type="Pfam" id="PF05099">
    <property type="entry name" value="TerB"/>
    <property type="match status" value="1"/>
</dbReference>
<dbReference type="PANTHER" id="PTHR48041">
    <property type="entry name" value="ABC TRANSPORTER G FAMILY MEMBER 28"/>
    <property type="match status" value="1"/>
</dbReference>
<dbReference type="InterPro" id="IPR050352">
    <property type="entry name" value="ABCG_transporters"/>
</dbReference>
<evidence type="ECO:0000256" key="8">
    <source>
        <dbReference type="SAM" id="Phobius"/>
    </source>
</evidence>
<dbReference type="InterPro" id="IPR029024">
    <property type="entry name" value="TerB-like"/>
</dbReference>